<evidence type="ECO:0000313" key="1">
    <source>
        <dbReference type="EMBL" id="BBI65056.1"/>
    </source>
</evidence>
<proteinExistence type="predicted"/>
<dbReference type="EMBL" id="AP019514">
    <property type="protein sequence ID" value="BBI65056.1"/>
    <property type="molecule type" value="Genomic_DNA"/>
</dbReference>
<evidence type="ECO:0000313" key="2">
    <source>
        <dbReference type="Proteomes" id="UP000320231"/>
    </source>
</evidence>
<sequence length="93" mass="10587">MEKQNAQEILTFFKAVMNVEYIYVSDIVTSRYYIEASGVVKDARTTGSMHPVTVTVKTLLPNEREKTTKKHLMMFSNRKSIGVGNATKDERNV</sequence>
<reference evidence="1 2" key="1">
    <citation type="journal article" date="2019" name="Microbiol. Resour. Announc.">
        <title>Complete Genome Sequence of Halomonas sulfidaeris Strain Esulfide1 Isolated from a Metal Sulfide Rock at a Depth of 2,200 Meters, Obtained Using Nanopore Sequencing.</title>
        <authorList>
            <person name="Saito M."/>
            <person name="Nishigata A."/>
            <person name="Galipon J."/>
            <person name="Arakawa K."/>
        </authorList>
    </citation>
    <scope>NUCLEOTIDE SEQUENCE [LARGE SCALE GENOMIC DNA]</scope>
    <source>
        <strain evidence="1 2">ATCC BAA-803</strain>
    </source>
</reference>
<organism evidence="1 2">
    <name type="scientific">Vreelandella sulfidaeris</name>
    <dbReference type="NCBI Taxonomy" id="115553"/>
    <lineage>
        <taxon>Bacteria</taxon>
        <taxon>Pseudomonadati</taxon>
        <taxon>Pseudomonadota</taxon>
        <taxon>Gammaproteobacteria</taxon>
        <taxon>Oceanospirillales</taxon>
        <taxon>Halomonadaceae</taxon>
        <taxon>Vreelandella</taxon>
    </lineage>
</organism>
<dbReference type="Proteomes" id="UP000320231">
    <property type="component" value="Chromosome"/>
</dbReference>
<protein>
    <submittedName>
        <fullName evidence="1">Uncharacterized protein</fullName>
    </submittedName>
</protein>
<dbReference type="KEGG" id="hsr:HSBAA_63620"/>
<dbReference type="AlphaFoldDB" id="A0A455UFJ0"/>
<gene>
    <name evidence="1" type="ORF">HSBAA_63620</name>
</gene>
<name>A0A455UFJ0_9GAMM</name>
<accession>A0A455UFJ0</accession>